<evidence type="ECO:0000256" key="14">
    <source>
        <dbReference type="ARBA" id="ARBA00022833"/>
    </source>
</evidence>
<dbReference type="GO" id="GO:0003856">
    <property type="term" value="F:3-dehydroquinate synthase activity"/>
    <property type="evidence" value="ECO:0007669"/>
    <property type="project" value="UniProtKB-UniRule"/>
</dbReference>
<dbReference type="PANTHER" id="PTHR43622:SF7">
    <property type="entry name" value="3-DEHYDROQUINATE SYNTHASE, CHLOROPLASTIC"/>
    <property type="match status" value="1"/>
</dbReference>
<comment type="cofactor">
    <cofactor evidence="2 19">
        <name>NAD(+)</name>
        <dbReference type="ChEBI" id="CHEBI:57540"/>
    </cofactor>
</comment>
<dbReference type="CDD" id="cd08195">
    <property type="entry name" value="DHQS"/>
    <property type="match status" value="1"/>
</dbReference>
<dbReference type="RefSeq" id="WP_013705911.1">
    <property type="nucleotide sequence ID" value="NC_015388.1"/>
</dbReference>
<evidence type="ECO:0000256" key="6">
    <source>
        <dbReference type="ARBA" id="ARBA00004661"/>
    </source>
</evidence>
<feature type="binding site" evidence="19">
    <location>
        <position position="145"/>
    </location>
    <ligand>
        <name>NAD(+)</name>
        <dbReference type="ChEBI" id="CHEBI:57540"/>
    </ligand>
</feature>
<keyword evidence="13 19" id="KW-0547">Nucleotide-binding</keyword>
<keyword evidence="12 19" id="KW-0479">Metal-binding</keyword>
<evidence type="ECO:0000256" key="10">
    <source>
        <dbReference type="ARBA" id="ARBA00022490"/>
    </source>
</evidence>
<keyword evidence="11 19" id="KW-0028">Amino-acid biosynthesis</keyword>
<keyword evidence="17 19" id="KW-0456">Lyase</keyword>
<evidence type="ECO:0000256" key="17">
    <source>
        <dbReference type="ARBA" id="ARBA00023239"/>
    </source>
</evidence>
<evidence type="ECO:0000256" key="5">
    <source>
        <dbReference type="ARBA" id="ARBA00004496"/>
    </source>
</evidence>
<dbReference type="NCBIfam" id="TIGR01357">
    <property type="entry name" value="aroB"/>
    <property type="match status" value="1"/>
</dbReference>
<evidence type="ECO:0000256" key="13">
    <source>
        <dbReference type="ARBA" id="ARBA00022741"/>
    </source>
</evidence>
<feature type="binding site" evidence="19">
    <location>
        <begin position="172"/>
        <end position="175"/>
    </location>
    <ligand>
        <name>NAD(+)</name>
        <dbReference type="ChEBI" id="CHEBI:57540"/>
    </ligand>
</feature>
<comment type="caution">
    <text evidence="19">Lacks conserved residue(s) required for the propagation of feature annotation.</text>
</comment>
<feature type="binding site" evidence="19">
    <location>
        <position position="254"/>
    </location>
    <ligand>
        <name>Zn(2+)</name>
        <dbReference type="ChEBI" id="CHEBI:29105"/>
    </ligand>
</feature>
<evidence type="ECO:0000259" key="20">
    <source>
        <dbReference type="Pfam" id="PF01761"/>
    </source>
</evidence>
<comment type="pathway">
    <text evidence="6 19">Metabolic intermediate biosynthesis; chorismate biosynthesis; chorismate from D-erythrose 4-phosphate and phosphoenolpyruvate: step 2/7.</text>
</comment>
<accession>F2NH27</accession>
<feature type="domain" description="3-dehydroquinate synthase N-terminal" evidence="20">
    <location>
        <begin position="70"/>
        <end position="182"/>
    </location>
</feature>
<comment type="function">
    <text evidence="4 19">Catalyzes the conversion of 3-deoxy-D-arabino-heptulosonate 7-phosphate (DAHP) to dehydroquinate (DHQ).</text>
</comment>
<dbReference type="InterPro" id="IPR050071">
    <property type="entry name" value="Dehydroquinate_synthase"/>
</dbReference>
<dbReference type="GO" id="GO:0005737">
    <property type="term" value="C:cytoplasm"/>
    <property type="evidence" value="ECO:0007669"/>
    <property type="project" value="UniProtKB-SubCell"/>
</dbReference>
<dbReference type="InterPro" id="IPR030963">
    <property type="entry name" value="DHQ_synth_fam"/>
</dbReference>
<dbReference type="SUPFAM" id="SSF56796">
    <property type="entry name" value="Dehydroquinate synthase-like"/>
    <property type="match status" value="1"/>
</dbReference>
<dbReference type="InterPro" id="IPR056179">
    <property type="entry name" value="DHQS_C"/>
</dbReference>
<feature type="binding site" evidence="19">
    <location>
        <position position="154"/>
    </location>
    <ligand>
        <name>NAD(+)</name>
        <dbReference type="ChEBI" id="CHEBI:57540"/>
    </ligand>
</feature>
<dbReference type="PANTHER" id="PTHR43622">
    <property type="entry name" value="3-DEHYDROQUINATE SYNTHASE"/>
    <property type="match status" value="1"/>
</dbReference>
<dbReference type="eggNOG" id="COG0337">
    <property type="taxonomic scope" value="Bacteria"/>
</dbReference>
<dbReference type="EC" id="4.2.3.4" evidence="8 19"/>
<evidence type="ECO:0000256" key="1">
    <source>
        <dbReference type="ARBA" id="ARBA00001393"/>
    </source>
</evidence>
<dbReference type="KEGG" id="dao:Desac_0928"/>
<dbReference type="Gene3D" id="3.40.50.1970">
    <property type="match status" value="1"/>
</dbReference>
<feature type="domain" description="3-dehydroquinate synthase C-terminal" evidence="21">
    <location>
        <begin position="184"/>
        <end position="329"/>
    </location>
</feature>
<evidence type="ECO:0000256" key="12">
    <source>
        <dbReference type="ARBA" id="ARBA00022723"/>
    </source>
</evidence>
<keyword evidence="18 19" id="KW-0170">Cobalt</keyword>
<feature type="binding site" evidence="19">
    <location>
        <position position="187"/>
    </location>
    <ligand>
        <name>Zn(2+)</name>
        <dbReference type="ChEBI" id="CHEBI:29105"/>
    </ligand>
</feature>
<dbReference type="Proteomes" id="UP000000483">
    <property type="component" value="Chromosome"/>
</dbReference>
<dbReference type="GO" id="GO:0009073">
    <property type="term" value="P:aromatic amino acid family biosynthetic process"/>
    <property type="evidence" value="ECO:0007669"/>
    <property type="project" value="UniProtKB-KW"/>
</dbReference>
<dbReference type="GO" id="GO:0046872">
    <property type="term" value="F:metal ion binding"/>
    <property type="evidence" value="ECO:0007669"/>
    <property type="project" value="UniProtKB-KW"/>
</dbReference>
<evidence type="ECO:0000256" key="16">
    <source>
        <dbReference type="ARBA" id="ARBA00023141"/>
    </source>
</evidence>
<dbReference type="Gene3D" id="1.20.1090.10">
    <property type="entry name" value="Dehydroquinate synthase-like - alpha domain"/>
    <property type="match status" value="1"/>
</dbReference>
<keyword evidence="10 19" id="KW-0963">Cytoplasm</keyword>
<dbReference type="GO" id="GO:0009423">
    <property type="term" value="P:chorismate biosynthetic process"/>
    <property type="evidence" value="ECO:0007669"/>
    <property type="project" value="UniProtKB-UniRule"/>
</dbReference>
<dbReference type="Pfam" id="PF24621">
    <property type="entry name" value="DHQS_C"/>
    <property type="match status" value="1"/>
</dbReference>
<dbReference type="FunFam" id="3.40.50.1970:FF:000007">
    <property type="entry name" value="Pentafunctional AROM polypeptide"/>
    <property type="match status" value="1"/>
</dbReference>
<comment type="cofactor">
    <cofactor evidence="19">
        <name>Co(2+)</name>
        <dbReference type="ChEBI" id="CHEBI:48828"/>
    </cofactor>
    <cofactor evidence="19">
        <name>Zn(2+)</name>
        <dbReference type="ChEBI" id="CHEBI:29105"/>
    </cofactor>
    <text evidence="19">Binds 1 divalent metal cation per subunit. Can use either Co(2+) or Zn(2+).</text>
</comment>
<dbReference type="UniPathway" id="UPA00053">
    <property type="reaction ID" value="UER00085"/>
</dbReference>
<evidence type="ECO:0000256" key="19">
    <source>
        <dbReference type="HAMAP-Rule" id="MF_00110"/>
    </source>
</evidence>
<keyword evidence="14 19" id="KW-0862">Zinc</keyword>
<dbReference type="HOGENOM" id="CLU_001201_0_2_7"/>
<evidence type="ECO:0000256" key="18">
    <source>
        <dbReference type="ARBA" id="ARBA00023285"/>
    </source>
</evidence>
<dbReference type="AlphaFoldDB" id="F2NH27"/>
<feature type="binding site" evidence="19">
    <location>
        <position position="270"/>
    </location>
    <ligand>
        <name>Zn(2+)</name>
        <dbReference type="ChEBI" id="CHEBI:29105"/>
    </ligand>
</feature>
<reference evidence="22 23" key="1">
    <citation type="journal article" date="2011" name="Stand. Genomic Sci.">
        <title>Complete genome sequence of the acetate-degrading sulfate reducer Desulfobacca acetoxidans type strain (ASRB2).</title>
        <authorList>
            <person name="Goker M."/>
            <person name="Teshima H."/>
            <person name="Lapidus A."/>
            <person name="Nolan M."/>
            <person name="Lucas S."/>
            <person name="Hammon N."/>
            <person name="Deshpande S."/>
            <person name="Cheng J.F."/>
            <person name="Tapia R."/>
            <person name="Han C."/>
            <person name="Goodwin L."/>
            <person name="Pitluck S."/>
            <person name="Huntemann M."/>
            <person name="Liolios K."/>
            <person name="Ivanova N."/>
            <person name="Pagani I."/>
            <person name="Mavromatis K."/>
            <person name="Ovchinikova G."/>
            <person name="Pati A."/>
            <person name="Chen A."/>
            <person name="Palaniappan K."/>
            <person name="Land M."/>
            <person name="Hauser L."/>
            <person name="Brambilla E.M."/>
            <person name="Rohde M."/>
            <person name="Spring S."/>
            <person name="Detter J.C."/>
            <person name="Woyke T."/>
            <person name="Bristow J."/>
            <person name="Eisen J.A."/>
            <person name="Markowitz V."/>
            <person name="Hugenholtz P."/>
            <person name="Kyrpides N.C."/>
            <person name="Klenk H.P."/>
        </authorList>
    </citation>
    <scope>NUCLEOTIDE SEQUENCE [LARGE SCALE GENOMIC DNA]</scope>
    <source>
        <strain evidence="23">ATCC 700848 / DSM 11109 / ASRB2</strain>
    </source>
</reference>
<dbReference type="InterPro" id="IPR030960">
    <property type="entry name" value="DHQS/DOIS_N"/>
</dbReference>
<evidence type="ECO:0000256" key="15">
    <source>
        <dbReference type="ARBA" id="ARBA00023027"/>
    </source>
</evidence>
<evidence type="ECO:0000313" key="22">
    <source>
        <dbReference type="EMBL" id="AEB08798.1"/>
    </source>
</evidence>
<evidence type="ECO:0000256" key="8">
    <source>
        <dbReference type="ARBA" id="ARBA00013031"/>
    </source>
</evidence>
<evidence type="ECO:0000256" key="11">
    <source>
        <dbReference type="ARBA" id="ARBA00022605"/>
    </source>
</evidence>
<comment type="cofactor">
    <cofactor evidence="3">
        <name>Zn(2+)</name>
        <dbReference type="ChEBI" id="CHEBI:29105"/>
    </cofactor>
</comment>
<evidence type="ECO:0000256" key="3">
    <source>
        <dbReference type="ARBA" id="ARBA00001947"/>
    </source>
</evidence>
<evidence type="ECO:0000256" key="2">
    <source>
        <dbReference type="ARBA" id="ARBA00001911"/>
    </source>
</evidence>
<proteinExistence type="inferred from homology"/>
<dbReference type="InterPro" id="IPR016037">
    <property type="entry name" value="DHQ_synth_AroB"/>
</dbReference>
<gene>
    <name evidence="19" type="primary">aroB</name>
    <name evidence="22" type="ordered locus">Desac_0928</name>
</gene>
<feature type="binding site" evidence="19">
    <location>
        <begin position="108"/>
        <end position="112"/>
    </location>
    <ligand>
        <name>NAD(+)</name>
        <dbReference type="ChEBI" id="CHEBI:57540"/>
    </ligand>
</feature>
<comment type="similarity">
    <text evidence="7 19">Belongs to the sugar phosphate cyclases superfamily. Dehydroquinate synthase family.</text>
</comment>
<keyword evidence="16 19" id="KW-0057">Aromatic amino acid biosynthesis</keyword>
<protein>
    <recommendedName>
        <fullName evidence="9 19">3-dehydroquinate synthase</fullName>
        <shortName evidence="19">DHQS</shortName>
        <ecNumber evidence="8 19">4.2.3.4</ecNumber>
    </recommendedName>
</protein>
<dbReference type="PIRSF" id="PIRSF001455">
    <property type="entry name" value="DHQ_synth"/>
    <property type="match status" value="1"/>
</dbReference>
<name>F2NH27_DESAR</name>
<feature type="binding site" evidence="19">
    <location>
        <begin position="132"/>
        <end position="133"/>
    </location>
    <ligand>
        <name>NAD(+)</name>
        <dbReference type="ChEBI" id="CHEBI:57540"/>
    </ligand>
</feature>
<dbReference type="GO" id="GO:0008652">
    <property type="term" value="P:amino acid biosynthetic process"/>
    <property type="evidence" value="ECO:0007669"/>
    <property type="project" value="UniProtKB-KW"/>
</dbReference>
<dbReference type="STRING" id="880072.Desac_0928"/>
<comment type="catalytic activity">
    <reaction evidence="1 19">
        <text>7-phospho-2-dehydro-3-deoxy-D-arabino-heptonate = 3-dehydroquinate + phosphate</text>
        <dbReference type="Rhea" id="RHEA:21968"/>
        <dbReference type="ChEBI" id="CHEBI:32364"/>
        <dbReference type="ChEBI" id="CHEBI:43474"/>
        <dbReference type="ChEBI" id="CHEBI:58394"/>
        <dbReference type="EC" id="4.2.3.4"/>
    </reaction>
</comment>
<keyword evidence="23" id="KW-1185">Reference proteome</keyword>
<evidence type="ECO:0000256" key="9">
    <source>
        <dbReference type="ARBA" id="ARBA00017684"/>
    </source>
</evidence>
<dbReference type="OrthoDB" id="9806583at2"/>
<evidence type="ECO:0000259" key="21">
    <source>
        <dbReference type="Pfam" id="PF24621"/>
    </source>
</evidence>
<evidence type="ECO:0000256" key="4">
    <source>
        <dbReference type="ARBA" id="ARBA00003485"/>
    </source>
</evidence>
<evidence type="ECO:0000256" key="7">
    <source>
        <dbReference type="ARBA" id="ARBA00005412"/>
    </source>
</evidence>
<dbReference type="GO" id="GO:0000166">
    <property type="term" value="F:nucleotide binding"/>
    <property type="evidence" value="ECO:0007669"/>
    <property type="project" value="UniProtKB-KW"/>
</dbReference>
<sequence>MKEIFVQLPGQDRSYRILLEAGLRFRLDDYLTQVCPNPRVWVVSDALVARLYGSGTVALLKNRGIQASLLTVPRGEKSKSWPVLSRLVCQLLEQGADRQSLLVALGGGVIGDLTGFLASIFMRGIPFVQVPTTLLAMVDAGIGGKTAINLPAGKNLIGTFHQPRLVLIDPEFLLTLPARERRNGLAEVIKAGFIHDLDLLVMLSGPGQTLWRDRQLRNRDLLAEIIGRAVAIKARVVAEDEKEGDRRRILNFGHTVGHALEKASGFKIKHGEAVAMGMAAALDFSVELTGLSPAEASQGKELLRSQGLPLRPPSLSREEVLGALQMDKKRQADHLVFILLRHLGEAVIYPKAPLTMISDWLRA</sequence>
<dbReference type="EMBL" id="CP002629">
    <property type="protein sequence ID" value="AEB08798.1"/>
    <property type="molecule type" value="Genomic_DNA"/>
</dbReference>
<comment type="subcellular location">
    <subcellularLocation>
        <location evidence="5 19">Cytoplasm</location>
    </subcellularLocation>
</comment>
<evidence type="ECO:0000313" key="23">
    <source>
        <dbReference type="Proteomes" id="UP000000483"/>
    </source>
</evidence>
<dbReference type="HAMAP" id="MF_00110">
    <property type="entry name" value="DHQ_synthase"/>
    <property type="match status" value="1"/>
</dbReference>
<dbReference type="Pfam" id="PF01761">
    <property type="entry name" value="DHQ_synthase"/>
    <property type="match status" value="1"/>
</dbReference>
<keyword evidence="15 19" id="KW-0520">NAD</keyword>
<organism evidence="22 23">
    <name type="scientific">Desulfobacca acetoxidans (strain ATCC 700848 / DSM 11109 / ASRB2)</name>
    <dbReference type="NCBI Taxonomy" id="880072"/>
    <lineage>
        <taxon>Bacteria</taxon>
        <taxon>Pseudomonadati</taxon>
        <taxon>Thermodesulfobacteriota</taxon>
        <taxon>Desulfobaccia</taxon>
        <taxon>Desulfobaccales</taxon>
        <taxon>Desulfobaccaceae</taxon>
        <taxon>Desulfobacca</taxon>
    </lineage>
</organism>
<reference evidence="23" key="2">
    <citation type="submission" date="2011-03" db="EMBL/GenBank/DDBJ databases">
        <title>The complete genome of Desulfobacca acetoxidans DSM 11109.</title>
        <authorList>
            <consortium name="US DOE Joint Genome Institute (JGI-PGF)"/>
            <person name="Lucas S."/>
            <person name="Copeland A."/>
            <person name="Lapidus A."/>
            <person name="Bruce D."/>
            <person name="Goodwin L."/>
            <person name="Pitluck S."/>
            <person name="Peters L."/>
            <person name="Kyrpides N."/>
            <person name="Mavromatis K."/>
            <person name="Ivanova N."/>
            <person name="Ovchinnikova G."/>
            <person name="Teshima H."/>
            <person name="Detter J.C."/>
            <person name="Han C."/>
            <person name="Land M."/>
            <person name="Hauser L."/>
            <person name="Markowitz V."/>
            <person name="Cheng J.-F."/>
            <person name="Hugenholtz P."/>
            <person name="Woyke T."/>
            <person name="Wu D."/>
            <person name="Spring S."/>
            <person name="Schueler E."/>
            <person name="Brambilla E."/>
            <person name="Klenk H.-P."/>
            <person name="Eisen J.A."/>
        </authorList>
    </citation>
    <scope>NUCLEOTIDE SEQUENCE [LARGE SCALE GENOMIC DNA]</scope>
    <source>
        <strain evidence="23">ATCC 700848 / DSM 11109 / ASRB2</strain>
    </source>
</reference>